<feature type="repeat" description="Filamin" evidence="1">
    <location>
        <begin position="26"/>
        <end position="85"/>
    </location>
</feature>
<evidence type="ECO:0000313" key="4">
    <source>
        <dbReference type="WBParaSite" id="SBAD_0001305801-mRNA-1"/>
    </source>
</evidence>
<proteinExistence type="predicted"/>
<evidence type="ECO:0000256" key="1">
    <source>
        <dbReference type="PROSITE-ProRule" id="PRU00087"/>
    </source>
</evidence>
<name>A0A183J9V0_9BILA</name>
<dbReference type="PROSITE" id="PS50194">
    <property type="entry name" value="FILAMIN_REPEAT"/>
    <property type="match status" value="1"/>
</dbReference>
<dbReference type="SUPFAM" id="SSF81296">
    <property type="entry name" value="E set domains"/>
    <property type="match status" value="1"/>
</dbReference>
<dbReference type="WBParaSite" id="SBAD_0001305801-mRNA-1">
    <property type="protein sequence ID" value="SBAD_0001305801-mRNA-1"/>
    <property type="gene ID" value="SBAD_0001305801"/>
</dbReference>
<evidence type="ECO:0000313" key="3">
    <source>
        <dbReference type="Proteomes" id="UP000270296"/>
    </source>
</evidence>
<dbReference type="OrthoDB" id="18740at2759"/>
<keyword evidence="3" id="KW-1185">Reference proteome</keyword>
<evidence type="ECO:0000313" key="2">
    <source>
        <dbReference type="EMBL" id="VDP50548.1"/>
    </source>
</evidence>
<dbReference type="Proteomes" id="UP000270296">
    <property type="component" value="Unassembled WGS sequence"/>
</dbReference>
<dbReference type="EMBL" id="UZAM01018395">
    <property type="protein sequence ID" value="VDP50548.1"/>
    <property type="molecule type" value="Genomic_DNA"/>
</dbReference>
<gene>
    <name evidence="2" type="ORF">SBAD_LOCUS12648</name>
</gene>
<protein>
    <submittedName>
        <fullName evidence="4">SHSP domain-containing protein</fullName>
    </submittedName>
</protein>
<dbReference type="AlphaFoldDB" id="A0A183J9V0"/>
<organism evidence="4">
    <name type="scientific">Soboliphyme baturini</name>
    <dbReference type="NCBI Taxonomy" id="241478"/>
    <lineage>
        <taxon>Eukaryota</taxon>
        <taxon>Metazoa</taxon>
        <taxon>Ecdysozoa</taxon>
        <taxon>Nematoda</taxon>
        <taxon>Enoplea</taxon>
        <taxon>Dorylaimia</taxon>
        <taxon>Dioctophymatida</taxon>
        <taxon>Dioctophymatoidea</taxon>
        <taxon>Soboliphymatidae</taxon>
        <taxon>Soboliphyme</taxon>
    </lineage>
</organism>
<accession>A0A183J9V0</accession>
<reference evidence="4" key="1">
    <citation type="submission" date="2016-06" db="UniProtKB">
        <authorList>
            <consortium name="WormBaseParasite"/>
        </authorList>
    </citation>
    <scope>IDENTIFICATION</scope>
</reference>
<reference evidence="2 3" key="2">
    <citation type="submission" date="2018-11" db="EMBL/GenBank/DDBJ databases">
        <authorList>
            <consortium name="Pathogen Informatics"/>
        </authorList>
    </citation>
    <scope>NUCLEOTIDE SEQUENCE [LARGE SCALE GENOMIC DNA]</scope>
</reference>
<dbReference type="InterPro" id="IPR013783">
    <property type="entry name" value="Ig-like_fold"/>
</dbReference>
<sequence>MPSVLLERYGTAGVSGDELRNLSFSGLSKPCSAGSLVEVVITAHGDAKGKIVVHALPPSGQSTKCQIHKRENVYTAQFTPYEVGKREPMSLFHCARFACSLLSLRLTLPYPVNNLAC</sequence>
<dbReference type="Gene3D" id="2.60.40.10">
    <property type="entry name" value="Immunoglobulins"/>
    <property type="match status" value="1"/>
</dbReference>
<dbReference type="InterPro" id="IPR017868">
    <property type="entry name" value="Filamin/ABP280_repeat-like"/>
</dbReference>
<dbReference type="InterPro" id="IPR014756">
    <property type="entry name" value="Ig_E-set"/>
</dbReference>